<dbReference type="Pfam" id="PF12296">
    <property type="entry name" value="HsbA"/>
    <property type="match status" value="1"/>
</dbReference>
<dbReference type="OMA" id="AKRCEDT"/>
<organism evidence="3">
    <name type="scientific">Metarhizium acridum (strain CQMa 102)</name>
    <dbReference type="NCBI Taxonomy" id="655827"/>
    <lineage>
        <taxon>Eukaryota</taxon>
        <taxon>Fungi</taxon>
        <taxon>Dikarya</taxon>
        <taxon>Ascomycota</taxon>
        <taxon>Pezizomycotina</taxon>
        <taxon>Sordariomycetes</taxon>
        <taxon>Hypocreomycetidae</taxon>
        <taxon>Hypocreales</taxon>
        <taxon>Clavicipitaceae</taxon>
        <taxon>Metarhizium</taxon>
    </lineage>
</organism>
<gene>
    <name evidence="2" type="ORF">MAC_08031</name>
</gene>
<dbReference type="eggNOG" id="ENOG502SS7Z">
    <property type="taxonomic scope" value="Eukaryota"/>
</dbReference>
<keyword evidence="3" id="KW-1185">Reference proteome</keyword>
<protein>
    <recommendedName>
        <fullName evidence="4">Cell wall galactomannoprotein</fullName>
    </recommendedName>
</protein>
<dbReference type="STRING" id="655827.E9EDT3"/>
<name>E9EDT3_METAQ</name>
<dbReference type="EMBL" id="GL698561">
    <property type="protein sequence ID" value="EFY85948.1"/>
    <property type="molecule type" value="Genomic_DNA"/>
</dbReference>
<evidence type="ECO:0000313" key="2">
    <source>
        <dbReference type="EMBL" id="EFY85948.1"/>
    </source>
</evidence>
<dbReference type="Gene3D" id="1.20.1280.140">
    <property type="match status" value="1"/>
</dbReference>
<dbReference type="KEGG" id="maw:19252342"/>
<dbReference type="PANTHER" id="PTHR38123">
    <property type="entry name" value="CELL WALL SERINE-THREONINE-RICH GALACTOMANNOPROTEIN MP1 (AFU_ORTHOLOGUE AFUA_4G03240)"/>
    <property type="match status" value="1"/>
</dbReference>
<dbReference type="HOGENOM" id="CLU_082452_2_1_1"/>
<evidence type="ECO:0008006" key="4">
    <source>
        <dbReference type="Google" id="ProtNLM"/>
    </source>
</evidence>
<dbReference type="OrthoDB" id="2422134at2759"/>
<dbReference type="InParanoid" id="E9EDT3"/>
<dbReference type="GO" id="GO:0005576">
    <property type="term" value="C:extracellular region"/>
    <property type="evidence" value="ECO:0007669"/>
    <property type="project" value="TreeGrafter"/>
</dbReference>
<keyword evidence="1" id="KW-0732">Signal</keyword>
<dbReference type="InterPro" id="IPR021054">
    <property type="entry name" value="Cell_wall_mannoprotein_1"/>
</dbReference>
<dbReference type="AlphaFoldDB" id="E9EDT3"/>
<reference evidence="2 3" key="1">
    <citation type="journal article" date="2011" name="PLoS Genet.">
        <title>Genome sequencing and comparative transcriptomics of the model entomopathogenic fungi Metarhizium anisopliae and M. acridum.</title>
        <authorList>
            <person name="Gao Q."/>
            <person name="Jin K."/>
            <person name="Ying S.H."/>
            <person name="Zhang Y."/>
            <person name="Xiao G."/>
            <person name="Shang Y."/>
            <person name="Duan Z."/>
            <person name="Hu X."/>
            <person name="Xie X.Q."/>
            <person name="Zhou G."/>
            <person name="Peng G."/>
            <person name="Luo Z."/>
            <person name="Huang W."/>
            <person name="Wang B."/>
            <person name="Fang W."/>
            <person name="Wang S."/>
            <person name="Zhong Y."/>
            <person name="Ma L.J."/>
            <person name="St Leger R.J."/>
            <person name="Zhao G.P."/>
            <person name="Pei Y."/>
            <person name="Feng M.G."/>
            <person name="Xia Y."/>
            <person name="Wang C."/>
        </authorList>
    </citation>
    <scope>NUCLEOTIDE SEQUENCE [LARGE SCALE GENOMIC DNA]</scope>
    <source>
        <strain evidence="2 3">CQMa 102</strain>
    </source>
</reference>
<proteinExistence type="predicted"/>
<evidence type="ECO:0000313" key="3">
    <source>
        <dbReference type="Proteomes" id="UP000002499"/>
    </source>
</evidence>
<evidence type="ECO:0000256" key="1">
    <source>
        <dbReference type="SAM" id="SignalP"/>
    </source>
</evidence>
<feature type="chain" id="PRO_5003235312" description="Cell wall galactomannoprotein" evidence="1">
    <location>
        <begin position="17"/>
        <end position="177"/>
    </location>
</feature>
<dbReference type="RefSeq" id="XP_007814371.1">
    <property type="nucleotide sequence ID" value="XM_007816180.1"/>
</dbReference>
<dbReference type="PANTHER" id="PTHR38123:SF6">
    <property type="entry name" value="CELL WALL SERINE-THREONINE-RICH GALACTOMANNOPROTEIN MP1 (AFU_ORTHOLOGUE AFUA_4G03240)"/>
    <property type="match status" value="1"/>
</dbReference>
<dbReference type="GeneID" id="19252342"/>
<accession>E9EDT3</accession>
<dbReference type="Proteomes" id="UP000002499">
    <property type="component" value="Unassembled WGS sequence"/>
</dbReference>
<sequence>MKFAGLALLAIPGAHALVLPRDNALPKCLNDVTASINHLDDAARSFDGNITPVVEATDGVTATIQRCQTIVDNSEPIGLSLAVALLKPVQDLDKRAKNLFNDVKDKVDDVKKARQCGVTRNKLGALSSVGRGLTQTIVNKISSGMAKNIAKRYAEEIEKLLAKSQDLFAVGHCDDLE</sequence>
<feature type="signal peptide" evidence="1">
    <location>
        <begin position="1"/>
        <end position="16"/>
    </location>
</feature>